<dbReference type="OrthoDB" id="9793324at2"/>
<dbReference type="Proteomes" id="UP000515847">
    <property type="component" value="Chromosome"/>
</dbReference>
<dbReference type="Pfam" id="PF09551">
    <property type="entry name" value="Spore_II_R"/>
    <property type="match status" value="1"/>
</dbReference>
<name>A0A7G6E5C9_THEFR</name>
<dbReference type="InterPro" id="IPR014202">
    <property type="entry name" value="Spore_II_R"/>
</dbReference>
<evidence type="ECO:0000313" key="2">
    <source>
        <dbReference type="EMBL" id="QNB47283.1"/>
    </source>
</evidence>
<sequence>MMRQRVTFLILVLLMLFCLTSSLTIEEQVPALIRLHILANSDSPEDQILKYKVRDQIVKAMQEKFAYSQNLSESREILLENLPELEHEAEVVLREAGSTYNVKAVYGQFSFPTKYYGNFTLPAGRYEAVRLVMGEGAGANWWCVLFPPLCFVDGGNNAAYLEENIAKELKTVKHQSKIVKIKPAFKVVEMWQDTLAKIANK</sequence>
<evidence type="ECO:0000256" key="1">
    <source>
        <dbReference type="SAM" id="Coils"/>
    </source>
</evidence>
<evidence type="ECO:0000313" key="3">
    <source>
        <dbReference type="Proteomes" id="UP000515847"/>
    </source>
</evidence>
<dbReference type="AlphaFoldDB" id="A0A7G6E5C9"/>
<gene>
    <name evidence="2" type="primary">spoIIR</name>
    <name evidence="2" type="ORF">BR63_13880</name>
</gene>
<protein>
    <submittedName>
        <fullName evidence="2">Stage II sporulation protein R</fullName>
    </submittedName>
</protein>
<dbReference type="RefSeq" id="WP_034423153.1">
    <property type="nucleotide sequence ID" value="NZ_CP045798.1"/>
</dbReference>
<dbReference type="EMBL" id="CP045798">
    <property type="protein sequence ID" value="QNB47283.1"/>
    <property type="molecule type" value="Genomic_DNA"/>
</dbReference>
<feature type="coiled-coil region" evidence="1">
    <location>
        <begin position="68"/>
        <end position="95"/>
    </location>
</feature>
<organism evidence="2 3">
    <name type="scientific">Thermanaerosceptrum fracticalcis</name>
    <dbReference type="NCBI Taxonomy" id="1712410"/>
    <lineage>
        <taxon>Bacteria</taxon>
        <taxon>Bacillati</taxon>
        <taxon>Bacillota</taxon>
        <taxon>Clostridia</taxon>
        <taxon>Eubacteriales</taxon>
        <taxon>Peptococcaceae</taxon>
        <taxon>Thermanaerosceptrum</taxon>
    </lineage>
</organism>
<accession>A0A7G6E5C9</accession>
<dbReference type="KEGG" id="tfr:BR63_13880"/>
<keyword evidence="3" id="KW-1185">Reference proteome</keyword>
<reference evidence="2 3" key="1">
    <citation type="journal article" date="2019" name="Front. Microbiol.">
        <title>Thermoanaerosceptrum fracticalcis gen. nov. sp. nov., a Novel Fumarate-Fermenting Microorganism From a Deep Fractured Carbonate Aquifer of the US Great Basin.</title>
        <authorList>
            <person name="Hamilton-Brehm S.D."/>
            <person name="Stewart L.E."/>
            <person name="Zavarin M."/>
            <person name="Caldwell M."/>
            <person name="Lawson P.A."/>
            <person name="Onstott T.C."/>
            <person name="Grzymski J."/>
            <person name="Neveux I."/>
            <person name="Lollar B.S."/>
            <person name="Russell C.E."/>
            <person name="Moser D.P."/>
        </authorList>
    </citation>
    <scope>NUCLEOTIDE SEQUENCE [LARGE SCALE GENOMIC DNA]</scope>
    <source>
        <strain evidence="2 3">DRI-13</strain>
    </source>
</reference>
<dbReference type="NCBIfam" id="TIGR02837">
    <property type="entry name" value="spore_II_R"/>
    <property type="match status" value="1"/>
</dbReference>
<keyword evidence="1" id="KW-0175">Coiled coil</keyword>
<proteinExistence type="predicted"/>